<accession>A0A1W9S3K1</accession>
<evidence type="ECO:0000256" key="4">
    <source>
        <dbReference type="ARBA" id="ARBA00010499"/>
    </source>
</evidence>
<sequence>MRDKLNIMNFSLDGAPFGLIAGPCVIESEELALNTCEKIKNITSKLNIPFIYKSSYLKDNRTSHESYRGPGLKEGLKILNKVKCEFDVPVLSDVHCEHQVCEASDVLDVLQIPAYLSKQTALALACGESGCAINIKKGQFMSPDDIYIPIRKVESTGNKRIMVTERGTVFGYKDLVFDIRNLYWLKETGYPVVCDITHIVRIPGYTSTDPKGGLSFMVKPLTRAAIAFGCDILFLEVHPDPPSALCDAQSMLKLSELYELLRVCIDIVDAVKR</sequence>
<dbReference type="Gene3D" id="3.20.20.70">
    <property type="entry name" value="Aldolase class I"/>
    <property type="match status" value="1"/>
</dbReference>
<comment type="subcellular location">
    <subcellularLocation>
        <location evidence="1">Cytoplasm</location>
    </subcellularLocation>
</comment>
<dbReference type="InterPro" id="IPR006269">
    <property type="entry name" value="KDO8P_synthase"/>
</dbReference>
<proteinExistence type="inferred from homology"/>
<dbReference type="NCBIfam" id="NF003543">
    <property type="entry name" value="PRK05198.1"/>
    <property type="match status" value="1"/>
</dbReference>
<comment type="pathway">
    <text evidence="3">Carbohydrate biosynthesis; 3-deoxy-D-manno-octulosonate biosynthesis; 3-deoxy-D-manno-octulosonate from D-ribulose 5-phosphate: step 2/3.</text>
</comment>
<dbReference type="GO" id="GO:0008676">
    <property type="term" value="F:3-deoxy-8-phosphooctulonate synthase activity"/>
    <property type="evidence" value="ECO:0007669"/>
    <property type="project" value="UniProtKB-EC"/>
</dbReference>
<dbReference type="GO" id="GO:0005737">
    <property type="term" value="C:cytoplasm"/>
    <property type="evidence" value="ECO:0007669"/>
    <property type="project" value="UniProtKB-SubCell"/>
</dbReference>
<dbReference type="Pfam" id="PF00793">
    <property type="entry name" value="DAHP_synth_1"/>
    <property type="match status" value="1"/>
</dbReference>
<comment type="similarity">
    <text evidence="4">Belongs to the KdsA family.</text>
</comment>
<dbReference type="InterPro" id="IPR006218">
    <property type="entry name" value="DAHP1/KDSA"/>
</dbReference>
<reference evidence="11" key="1">
    <citation type="submission" date="2017-03" db="EMBL/GenBank/DDBJ databases">
        <title>Novel pathways for hydrocarbon cycling and metabolic interdependencies in hydrothermal sediment communities.</title>
        <authorList>
            <person name="Dombrowski N."/>
            <person name="Seitz K."/>
            <person name="Teske A."/>
            <person name="Baker B."/>
        </authorList>
    </citation>
    <scope>NUCLEOTIDE SEQUENCE [LARGE SCALE GENOMIC DNA]</scope>
</reference>
<evidence type="ECO:0000256" key="5">
    <source>
        <dbReference type="ARBA" id="ARBA00012693"/>
    </source>
</evidence>
<dbReference type="AlphaFoldDB" id="A0A1W9S3K1"/>
<evidence type="ECO:0000256" key="8">
    <source>
        <dbReference type="ARBA" id="ARBA00049112"/>
    </source>
</evidence>
<keyword evidence="7" id="KW-0808">Transferase</keyword>
<name>A0A1W9S3K1_9BACT</name>
<dbReference type="UniPathway" id="UPA00357">
    <property type="reaction ID" value="UER00474"/>
</dbReference>
<evidence type="ECO:0000256" key="6">
    <source>
        <dbReference type="ARBA" id="ARBA00022490"/>
    </source>
</evidence>
<dbReference type="GO" id="GO:0009103">
    <property type="term" value="P:lipopolysaccharide biosynthetic process"/>
    <property type="evidence" value="ECO:0007669"/>
    <property type="project" value="UniProtKB-UniPathway"/>
</dbReference>
<protein>
    <recommendedName>
        <fullName evidence="5">3-deoxy-8-phosphooctulonate synthase</fullName>
        <ecNumber evidence="5">2.5.1.55</ecNumber>
    </recommendedName>
</protein>
<dbReference type="EC" id="2.5.1.55" evidence="5"/>
<evidence type="ECO:0000256" key="7">
    <source>
        <dbReference type="ARBA" id="ARBA00022679"/>
    </source>
</evidence>
<gene>
    <name evidence="10" type="ORF">B6D57_00555</name>
</gene>
<comment type="pathway">
    <text evidence="2">Bacterial outer membrane biogenesis; lipopolysaccharide biosynthesis.</text>
</comment>
<evidence type="ECO:0000256" key="3">
    <source>
        <dbReference type="ARBA" id="ARBA00004845"/>
    </source>
</evidence>
<feature type="domain" description="DAHP synthetase I/KDSA" evidence="9">
    <location>
        <begin position="14"/>
        <end position="267"/>
    </location>
</feature>
<organism evidence="10 11">
    <name type="scientific">Candidatus Coatesbacteria bacterium 4484_99</name>
    <dbReference type="NCBI Taxonomy" id="1970774"/>
    <lineage>
        <taxon>Bacteria</taxon>
        <taxon>Candidatus Coatesiibacteriota</taxon>
    </lineage>
</organism>
<dbReference type="SUPFAM" id="SSF51569">
    <property type="entry name" value="Aldolase"/>
    <property type="match status" value="1"/>
</dbReference>
<dbReference type="EMBL" id="NATQ01000006">
    <property type="protein sequence ID" value="OQX91232.1"/>
    <property type="molecule type" value="Genomic_DNA"/>
</dbReference>
<evidence type="ECO:0000313" key="10">
    <source>
        <dbReference type="EMBL" id="OQX91232.1"/>
    </source>
</evidence>
<dbReference type="InterPro" id="IPR013785">
    <property type="entry name" value="Aldolase_TIM"/>
</dbReference>
<comment type="caution">
    <text evidence="10">The sequence shown here is derived from an EMBL/GenBank/DDBJ whole genome shotgun (WGS) entry which is preliminary data.</text>
</comment>
<dbReference type="UniPathway" id="UPA00030"/>
<evidence type="ECO:0000259" key="9">
    <source>
        <dbReference type="Pfam" id="PF00793"/>
    </source>
</evidence>
<comment type="catalytic activity">
    <reaction evidence="8">
        <text>D-arabinose 5-phosphate + phosphoenolpyruvate + H2O = 3-deoxy-alpha-D-manno-2-octulosonate-8-phosphate + phosphate</text>
        <dbReference type="Rhea" id="RHEA:14053"/>
        <dbReference type="ChEBI" id="CHEBI:15377"/>
        <dbReference type="ChEBI" id="CHEBI:43474"/>
        <dbReference type="ChEBI" id="CHEBI:57693"/>
        <dbReference type="ChEBI" id="CHEBI:58702"/>
        <dbReference type="ChEBI" id="CHEBI:85985"/>
        <dbReference type="EC" id="2.5.1.55"/>
    </reaction>
</comment>
<evidence type="ECO:0000313" key="11">
    <source>
        <dbReference type="Proteomes" id="UP000192611"/>
    </source>
</evidence>
<dbReference type="NCBIfam" id="TIGR01362">
    <property type="entry name" value="KDO8P_synth"/>
    <property type="match status" value="1"/>
</dbReference>
<dbReference type="Proteomes" id="UP000192611">
    <property type="component" value="Unassembled WGS sequence"/>
</dbReference>
<keyword evidence="6" id="KW-0963">Cytoplasm</keyword>
<evidence type="ECO:0000256" key="2">
    <source>
        <dbReference type="ARBA" id="ARBA00004756"/>
    </source>
</evidence>
<evidence type="ECO:0000256" key="1">
    <source>
        <dbReference type="ARBA" id="ARBA00004496"/>
    </source>
</evidence>
<dbReference type="PANTHER" id="PTHR21057">
    <property type="entry name" value="PHOSPHO-2-DEHYDRO-3-DEOXYHEPTONATE ALDOLASE"/>
    <property type="match status" value="1"/>
</dbReference>